<dbReference type="Gene3D" id="3.40.50.1580">
    <property type="entry name" value="Nucleoside phosphorylase domain"/>
    <property type="match status" value="1"/>
</dbReference>
<dbReference type="NCBIfam" id="TIGR01700">
    <property type="entry name" value="PNPH"/>
    <property type="match status" value="1"/>
</dbReference>
<dbReference type="PANTHER" id="PTHR11904:SF12">
    <property type="entry name" value="PURINE NUCLEOSIDE PHOSPHORYLASE"/>
    <property type="match status" value="1"/>
</dbReference>
<comment type="catalytic activity">
    <reaction evidence="9 13">
        <text>2'-deoxyguanosine + phosphate = 2-deoxy-alpha-D-ribose 1-phosphate + guanine</text>
        <dbReference type="Rhea" id="RHEA:27738"/>
        <dbReference type="ChEBI" id="CHEBI:16235"/>
        <dbReference type="ChEBI" id="CHEBI:17172"/>
        <dbReference type="ChEBI" id="CHEBI:43474"/>
        <dbReference type="ChEBI" id="CHEBI:57259"/>
        <dbReference type="EC" id="2.4.2.1"/>
    </reaction>
</comment>
<keyword evidence="17" id="KW-1185">Reference proteome</keyword>
<feature type="domain" description="Nucleoside phosphorylase" evidence="15">
    <location>
        <begin position="31"/>
        <end position="283"/>
    </location>
</feature>
<evidence type="ECO:0000256" key="4">
    <source>
        <dbReference type="ARBA" id="ARBA00013834"/>
    </source>
</evidence>
<dbReference type="GO" id="GO:0006166">
    <property type="term" value="P:purine ribonucleoside salvage"/>
    <property type="evidence" value="ECO:0007669"/>
    <property type="project" value="UniProtKB-KW"/>
</dbReference>
<dbReference type="GO" id="GO:0005737">
    <property type="term" value="C:cytoplasm"/>
    <property type="evidence" value="ECO:0007669"/>
    <property type="project" value="TreeGrafter"/>
</dbReference>
<evidence type="ECO:0000256" key="13">
    <source>
        <dbReference type="PIRNR" id="PIRNR000477"/>
    </source>
</evidence>
<evidence type="ECO:0000256" key="6">
    <source>
        <dbReference type="ARBA" id="ARBA00022679"/>
    </source>
</evidence>
<feature type="binding site" evidence="14">
    <location>
        <position position="68"/>
    </location>
    <ligand>
        <name>phosphate</name>
        <dbReference type="ChEBI" id="CHEBI:43474"/>
    </ligand>
</feature>
<dbReference type="Pfam" id="PF01048">
    <property type="entry name" value="PNP_UDP_1"/>
    <property type="match status" value="1"/>
</dbReference>
<dbReference type="Proteomes" id="UP000516260">
    <property type="component" value="Chromosome 2"/>
</dbReference>
<dbReference type="PANTHER" id="PTHR11904">
    <property type="entry name" value="METHYLTHIOADENOSINE/PURINE NUCLEOSIDE PHOSPHORYLASE"/>
    <property type="match status" value="1"/>
</dbReference>
<evidence type="ECO:0000256" key="8">
    <source>
        <dbReference type="ARBA" id="ARBA00023918"/>
    </source>
</evidence>
<keyword evidence="7" id="KW-0660">Purine salvage</keyword>
<feature type="binding site" evidence="14">
    <location>
        <position position="37"/>
    </location>
    <ligand>
        <name>phosphate</name>
        <dbReference type="ChEBI" id="CHEBI:43474"/>
    </ligand>
</feature>
<dbReference type="GO" id="GO:0004731">
    <property type="term" value="F:purine-nucleoside phosphorylase activity"/>
    <property type="evidence" value="ECO:0007669"/>
    <property type="project" value="UniProtKB-EC"/>
</dbReference>
<comment type="caution">
    <text evidence="16">The sequence shown here is derived from an EMBL/GenBank/DDBJ whole genome shotgun (WGS) entry which is preliminary data.</text>
</comment>
<dbReference type="GO" id="GO:0047975">
    <property type="term" value="F:guanosine phosphorylase activity"/>
    <property type="evidence" value="ECO:0007669"/>
    <property type="project" value="RHEA"/>
</dbReference>
<keyword evidence="6 13" id="KW-0808">Transferase</keyword>
<dbReference type="CDD" id="cd09009">
    <property type="entry name" value="PNP-EcPNPII_like"/>
    <property type="match status" value="1"/>
</dbReference>
<accession>A0A4Z2BNK9</accession>
<dbReference type="InterPro" id="IPR035994">
    <property type="entry name" value="Nucleoside_phosphorylase_sf"/>
</dbReference>
<protein>
    <recommendedName>
        <fullName evidence="4 13">Purine nucleoside phosphorylase</fullName>
        <ecNumber evidence="3 13">2.4.2.1</ecNumber>
    </recommendedName>
    <alternativeName>
        <fullName evidence="13">Inosine-guanosine phosphorylase</fullName>
    </alternativeName>
</protein>
<dbReference type="EMBL" id="SWLE01000012">
    <property type="protein sequence ID" value="TNM93629.1"/>
    <property type="molecule type" value="Genomic_DNA"/>
</dbReference>
<proteinExistence type="inferred from homology"/>
<dbReference type="FunFam" id="3.40.50.1580:FF:000004">
    <property type="entry name" value="Purine nucleoside phosphorylase"/>
    <property type="match status" value="1"/>
</dbReference>
<comment type="pathway">
    <text evidence="1 13">Purine metabolism; purine nucleoside salvage.</text>
</comment>
<comment type="catalytic activity">
    <reaction evidence="11 13">
        <text>guanosine + phosphate = alpha-D-ribose 1-phosphate + guanine</text>
        <dbReference type="Rhea" id="RHEA:13233"/>
        <dbReference type="ChEBI" id="CHEBI:16235"/>
        <dbReference type="ChEBI" id="CHEBI:16750"/>
        <dbReference type="ChEBI" id="CHEBI:43474"/>
        <dbReference type="ChEBI" id="CHEBI:57720"/>
        <dbReference type="EC" id="2.4.2.1"/>
    </reaction>
</comment>
<dbReference type="PIRSF" id="PIRSF000477">
    <property type="entry name" value="PurNPase"/>
    <property type="match status" value="1"/>
</dbReference>
<keyword evidence="5 13" id="KW-0328">Glycosyltransferase</keyword>
<dbReference type="InterPro" id="IPR000845">
    <property type="entry name" value="Nucleoside_phosphorylase_d"/>
</dbReference>
<dbReference type="NCBIfam" id="TIGR01697">
    <property type="entry name" value="PNPH-PUNA-XAPA"/>
    <property type="match status" value="1"/>
</dbReference>
<evidence type="ECO:0000256" key="2">
    <source>
        <dbReference type="ARBA" id="ARBA00006751"/>
    </source>
</evidence>
<comment type="function">
    <text evidence="12">Catalyzes the phosphorolytic breakdown of the N-glycosidic bond in the beta-(deoxy)ribonucleoside molecules, with the formation of the corresponding free purine bases and pentose-1-phosphate. Preferentially acts on 6-oxopurine nucleosides including inosine and guanosine.</text>
</comment>
<evidence type="ECO:0000259" key="15">
    <source>
        <dbReference type="Pfam" id="PF01048"/>
    </source>
</evidence>
<comment type="catalytic activity">
    <reaction evidence="10 13">
        <text>2'-deoxyinosine + phosphate = 2-deoxy-alpha-D-ribose 1-phosphate + hypoxanthine</text>
        <dbReference type="Rhea" id="RHEA:27750"/>
        <dbReference type="ChEBI" id="CHEBI:17368"/>
        <dbReference type="ChEBI" id="CHEBI:28997"/>
        <dbReference type="ChEBI" id="CHEBI:43474"/>
        <dbReference type="ChEBI" id="CHEBI:57259"/>
        <dbReference type="EC" id="2.4.2.1"/>
    </reaction>
</comment>
<evidence type="ECO:0000256" key="14">
    <source>
        <dbReference type="PIRSR" id="PIRSR000477-2"/>
    </source>
</evidence>
<evidence type="ECO:0000256" key="12">
    <source>
        <dbReference type="ARBA" id="ARBA00054498"/>
    </source>
</evidence>
<sequence>MFSEPNGGYSYEDCKATADWLLSQTDIRPLVGIVCGSGLGGLANMLKDQVVFNYKDIPNFPQSTVHGHAGRLVFGTLKGRPCICMQGRFHIYEGYPLQKITLPIRIFKLLGVKTVVLTNAAGGLNQDYKVGDVMIIKDHINMPGFAGNNPLVGPNDERFGVRFPCMSDAYDRELQQLAMDVGLELGYGDFLKEGVYCVLGGPSFETIAECRMLHRMGADAVGMSTVHEAITARHCGMRVFALSLITNQAVMDYESKEKANHEEVLQTGKDRAMQLEQLVSTIVTRIEHSNNYA</sequence>
<evidence type="ECO:0000256" key="7">
    <source>
        <dbReference type="ARBA" id="ARBA00022726"/>
    </source>
</evidence>
<evidence type="ECO:0000256" key="3">
    <source>
        <dbReference type="ARBA" id="ARBA00011886"/>
    </source>
</evidence>
<dbReference type="AlphaFoldDB" id="A0A4Z2BNK9"/>
<feature type="binding site" evidence="14">
    <location>
        <position position="224"/>
    </location>
    <ligand>
        <name>phosphate</name>
        <dbReference type="ChEBI" id="CHEBI:43474"/>
    </ligand>
</feature>
<feature type="binding site" evidence="14">
    <location>
        <begin position="88"/>
        <end position="90"/>
    </location>
    <ligand>
        <name>phosphate</name>
        <dbReference type="ChEBI" id="CHEBI:43474"/>
    </ligand>
</feature>
<dbReference type="EC" id="2.4.2.1" evidence="3 13"/>
<evidence type="ECO:0000256" key="5">
    <source>
        <dbReference type="ARBA" id="ARBA00022676"/>
    </source>
</evidence>
<evidence type="ECO:0000256" key="9">
    <source>
        <dbReference type="ARBA" id="ARBA00023929"/>
    </source>
</evidence>
<feature type="binding site" evidence="14">
    <location>
        <position position="247"/>
    </location>
    <ligand>
        <name>a purine D-ribonucleoside</name>
        <dbReference type="ChEBI" id="CHEBI:142355"/>
    </ligand>
</feature>
<dbReference type="NCBIfam" id="NF006054">
    <property type="entry name" value="PRK08202.1"/>
    <property type="match status" value="1"/>
</dbReference>
<comment type="function">
    <text evidence="13">The purine nucleoside phosphorylases catalyze the phosphorolytic breakdown of the N-glycosidic bond in the beta-(deoxy)ribonucleoside molecules, with the formation of the corresponding free purine bases and pentose-1-phosphate.</text>
</comment>
<evidence type="ECO:0000256" key="10">
    <source>
        <dbReference type="ARBA" id="ARBA00023950"/>
    </source>
</evidence>
<feature type="binding site" evidence="14">
    <location>
        <position position="205"/>
    </location>
    <ligand>
        <name>a purine D-ribonucleoside</name>
        <dbReference type="ChEBI" id="CHEBI:142355"/>
    </ligand>
</feature>
<gene>
    <name evidence="16" type="ORF">fugu_001805</name>
</gene>
<dbReference type="InterPro" id="IPR011268">
    <property type="entry name" value="Purine_phosphorylase"/>
</dbReference>
<dbReference type="InterPro" id="IPR011270">
    <property type="entry name" value="Pur_Nuc_Pase_Ino/Guo-sp"/>
</dbReference>
<reference evidence="16 17" key="1">
    <citation type="submission" date="2019-04" db="EMBL/GenBank/DDBJ databases">
        <title>The sequence and de novo assembly of Takifugu bimaculatus genome using PacBio and Hi-C technologies.</title>
        <authorList>
            <person name="Xu P."/>
            <person name="Liu B."/>
            <person name="Zhou Z."/>
        </authorList>
    </citation>
    <scope>NUCLEOTIDE SEQUENCE [LARGE SCALE GENOMIC DNA]</scope>
    <source>
        <strain evidence="16">TB-2018</strain>
        <tissue evidence="16">Muscle</tissue>
    </source>
</reference>
<evidence type="ECO:0000313" key="17">
    <source>
        <dbReference type="Proteomes" id="UP000516260"/>
    </source>
</evidence>
<evidence type="ECO:0000256" key="11">
    <source>
        <dbReference type="ARBA" id="ARBA00023970"/>
    </source>
</evidence>
<comment type="catalytic activity">
    <reaction evidence="8 13">
        <text>inosine + phosphate = alpha-D-ribose 1-phosphate + hypoxanthine</text>
        <dbReference type="Rhea" id="RHEA:27646"/>
        <dbReference type="ChEBI" id="CHEBI:17368"/>
        <dbReference type="ChEBI" id="CHEBI:17596"/>
        <dbReference type="ChEBI" id="CHEBI:43474"/>
        <dbReference type="ChEBI" id="CHEBI:57720"/>
        <dbReference type="EC" id="2.4.2.1"/>
    </reaction>
</comment>
<evidence type="ECO:0000313" key="16">
    <source>
        <dbReference type="EMBL" id="TNM93629.1"/>
    </source>
</evidence>
<name>A0A4Z2BNK9_9TELE</name>
<organism evidence="16 17">
    <name type="scientific">Takifugu bimaculatus</name>
    <dbReference type="NCBI Taxonomy" id="433685"/>
    <lineage>
        <taxon>Eukaryota</taxon>
        <taxon>Metazoa</taxon>
        <taxon>Chordata</taxon>
        <taxon>Craniata</taxon>
        <taxon>Vertebrata</taxon>
        <taxon>Euteleostomi</taxon>
        <taxon>Actinopterygii</taxon>
        <taxon>Neopterygii</taxon>
        <taxon>Teleostei</taxon>
        <taxon>Neoteleostei</taxon>
        <taxon>Acanthomorphata</taxon>
        <taxon>Eupercaria</taxon>
        <taxon>Tetraodontiformes</taxon>
        <taxon>Tetradontoidea</taxon>
        <taxon>Tetraodontidae</taxon>
        <taxon>Takifugu</taxon>
    </lineage>
</organism>
<comment type="similarity">
    <text evidence="2 13">Belongs to the PNP/MTAP phosphorylase family.</text>
</comment>
<dbReference type="UniPathway" id="UPA00606"/>
<feature type="binding site" evidence="14">
    <location>
        <position position="120"/>
    </location>
    <ligand>
        <name>phosphate</name>
        <dbReference type="ChEBI" id="CHEBI:43474"/>
    </ligand>
</feature>
<dbReference type="SUPFAM" id="SSF53167">
    <property type="entry name" value="Purine and uridine phosphorylases"/>
    <property type="match status" value="1"/>
</dbReference>
<evidence type="ECO:0000256" key="1">
    <source>
        <dbReference type="ARBA" id="ARBA00005058"/>
    </source>
</evidence>